<gene>
    <name evidence="8" type="ORF">COC69_23615</name>
</gene>
<dbReference type="PRINTS" id="PR00105">
    <property type="entry name" value="C5METTRFRASE"/>
</dbReference>
<dbReference type="InterPro" id="IPR029063">
    <property type="entry name" value="SAM-dependent_MTases_sf"/>
</dbReference>
<evidence type="ECO:0000256" key="2">
    <source>
        <dbReference type="ARBA" id="ARBA00022603"/>
    </source>
</evidence>
<evidence type="ECO:0000313" key="9">
    <source>
        <dbReference type="Proteomes" id="UP000224203"/>
    </source>
</evidence>
<name>A0A9X7GU82_BACCE</name>
<dbReference type="EMBL" id="NULI01000138">
    <property type="protein sequence ID" value="PGS74206.1"/>
    <property type="molecule type" value="Genomic_DNA"/>
</dbReference>
<evidence type="ECO:0000256" key="6">
    <source>
        <dbReference type="PROSITE-ProRule" id="PRU01016"/>
    </source>
</evidence>
<dbReference type="GO" id="GO:0003886">
    <property type="term" value="F:DNA (cytosine-5-)-methyltransferase activity"/>
    <property type="evidence" value="ECO:0007669"/>
    <property type="project" value="UniProtKB-EC"/>
</dbReference>
<evidence type="ECO:0000256" key="3">
    <source>
        <dbReference type="ARBA" id="ARBA00022679"/>
    </source>
</evidence>
<dbReference type="GO" id="GO:0044027">
    <property type="term" value="P:negative regulation of gene expression via chromosomal CpG island methylation"/>
    <property type="evidence" value="ECO:0007669"/>
    <property type="project" value="TreeGrafter"/>
</dbReference>
<dbReference type="InterPro" id="IPR050390">
    <property type="entry name" value="C5-Methyltransferase"/>
</dbReference>
<dbReference type="PROSITE" id="PS51679">
    <property type="entry name" value="SAM_MT_C5"/>
    <property type="match status" value="1"/>
</dbReference>
<dbReference type="GO" id="GO:0009307">
    <property type="term" value="P:DNA restriction-modification system"/>
    <property type="evidence" value="ECO:0007669"/>
    <property type="project" value="UniProtKB-KW"/>
</dbReference>
<dbReference type="InterPro" id="IPR001525">
    <property type="entry name" value="C5_MeTfrase"/>
</dbReference>
<proteinExistence type="inferred from homology"/>
<feature type="active site" evidence="6">
    <location>
        <position position="89"/>
    </location>
</feature>
<comment type="caution">
    <text evidence="8">The sequence shown here is derived from an EMBL/GenBank/DDBJ whole genome shotgun (WGS) entry which is preliminary data.</text>
</comment>
<sequence length="445" mass="50505">MIRSGLKMNTNNYEVIGIFAGCGGLDTGFSKSDFNVQLAIELDSNACNTYKKNHPETEVWNRDIKTVKGDEIRKLVGNKPLILLGGSPCQSFSIFQEELTGPRGIQDERGKLIYEYLRLVKELQPEVIVFENVKNIVSKEHLPAFKRFIEQLSNVSGLNITYNIMQAHDYGVPQLRERVIVIGTKSNINPFSVIPKLDGPRTLGEVLKDCPKSEFFSFKKEYAHVMQLIKPGQCWNSLDPKSAFAIMKEDYRGICKSCNHSFKGQLKCPKCGSHNIKNGRGITSYLRRLSHTRPSPTVCAVPSSKVHGLMAHPFEERALSIREAARIQTFPDEYVFCGNIFSQQKQVGNAVPVNLAKAIAIGIKTILTSLDSKQEVKYHKEKSCVQWILDNHENALSELEKDFIRTCVSRIRAAKSFPDKYYVYLKEIINKLTQRKKNDYKNITY</sequence>
<reference evidence="8 9" key="1">
    <citation type="submission" date="2017-09" db="EMBL/GenBank/DDBJ databases">
        <title>Large-scale bioinformatics analysis of Bacillus genomes uncovers conserved roles of natural products in bacterial physiology.</title>
        <authorList>
            <consortium name="Agbiome Team Llc"/>
            <person name="Bleich R.M."/>
            <person name="Grubbs K.J."/>
            <person name="Santa Maria K.C."/>
            <person name="Allen S.E."/>
            <person name="Farag S."/>
            <person name="Shank E.A."/>
            <person name="Bowers A."/>
        </authorList>
    </citation>
    <scope>NUCLEOTIDE SEQUENCE [LARGE SCALE GENOMIC DNA]</scope>
    <source>
        <strain evidence="8 9">AFS041711</strain>
    </source>
</reference>
<dbReference type="GO" id="GO:0003677">
    <property type="term" value="F:DNA binding"/>
    <property type="evidence" value="ECO:0007669"/>
    <property type="project" value="TreeGrafter"/>
</dbReference>
<dbReference type="PANTHER" id="PTHR10629">
    <property type="entry name" value="CYTOSINE-SPECIFIC METHYLTRANSFERASE"/>
    <property type="match status" value="1"/>
</dbReference>
<keyword evidence="5" id="KW-0680">Restriction system</keyword>
<dbReference type="Gene3D" id="3.90.120.10">
    <property type="entry name" value="DNA Methylase, subunit A, domain 2"/>
    <property type="match status" value="1"/>
</dbReference>
<evidence type="ECO:0000313" key="8">
    <source>
        <dbReference type="EMBL" id="PGS74206.1"/>
    </source>
</evidence>
<evidence type="ECO:0000256" key="5">
    <source>
        <dbReference type="ARBA" id="ARBA00022747"/>
    </source>
</evidence>
<evidence type="ECO:0000256" key="4">
    <source>
        <dbReference type="ARBA" id="ARBA00022691"/>
    </source>
</evidence>
<evidence type="ECO:0000256" key="7">
    <source>
        <dbReference type="RuleBase" id="RU000416"/>
    </source>
</evidence>
<dbReference type="AlphaFoldDB" id="A0A9X7GU82"/>
<dbReference type="Pfam" id="PF00145">
    <property type="entry name" value="DNA_methylase"/>
    <property type="match status" value="1"/>
</dbReference>
<dbReference type="EC" id="2.1.1.37" evidence="1"/>
<keyword evidence="2 6" id="KW-0489">Methyltransferase</keyword>
<dbReference type="PANTHER" id="PTHR10629:SF52">
    <property type="entry name" value="DNA (CYTOSINE-5)-METHYLTRANSFERASE 1"/>
    <property type="match status" value="1"/>
</dbReference>
<dbReference type="Proteomes" id="UP000224203">
    <property type="component" value="Unassembled WGS sequence"/>
</dbReference>
<protein>
    <recommendedName>
        <fullName evidence="1">DNA (cytosine-5-)-methyltransferase</fullName>
        <ecNumber evidence="1">2.1.1.37</ecNumber>
    </recommendedName>
</protein>
<comment type="similarity">
    <text evidence="6 7">Belongs to the class I-like SAM-binding methyltransferase superfamily. C5-methyltransferase family.</text>
</comment>
<accession>A0A9X7GU82</accession>
<dbReference type="GO" id="GO:0032259">
    <property type="term" value="P:methylation"/>
    <property type="evidence" value="ECO:0007669"/>
    <property type="project" value="UniProtKB-KW"/>
</dbReference>
<keyword evidence="4 6" id="KW-0949">S-adenosyl-L-methionine</keyword>
<dbReference type="SUPFAM" id="SSF53335">
    <property type="entry name" value="S-adenosyl-L-methionine-dependent methyltransferases"/>
    <property type="match status" value="1"/>
</dbReference>
<organism evidence="8 9">
    <name type="scientific">Bacillus cereus</name>
    <dbReference type="NCBI Taxonomy" id="1396"/>
    <lineage>
        <taxon>Bacteria</taxon>
        <taxon>Bacillati</taxon>
        <taxon>Bacillota</taxon>
        <taxon>Bacilli</taxon>
        <taxon>Bacillales</taxon>
        <taxon>Bacillaceae</taxon>
        <taxon>Bacillus</taxon>
        <taxon>Bacillus cereus group</taxon>
    </lineage>
</organism>
<keyword evidence="3 6" id="KW-0808">Transferase</keyword>
<dbReference type="NCBIfam" id="TIGR00675">
    <property type="entry name" value="dcm"/>
    <property type="match status" value="1"/>
</dbReference>
<dbReference type="Gene3D" id="3.40.50.150">
    <property type="entry name" value="Vaccinia Virus protein VP39"/>
    <property type="match status" value="1"/>
</dbReference>
<evidence type="ECO:0000256" key="1">
    <source>
        <dbReference type="ARBA" id="ARBA00011975"/>
    </source>
</evidence>